<organism evidence="1 2">
    <name type="scientific">Candidatus Cryptobacteroides faecipullorum</name>
    <dbReference type="NCBI Taxonomy" id="2840764"/>
    <lineage>
        <taxon>Bacteria</taxon>
        <taxon>Pseudomonadati</taxon>
        <taxon>Bacteroidota</taxon>
        <taxon>Bacteroidia</taxon>
        <taxon>Bacteroidales</taxon>
        <taxon>Candidatus Cryptobacteroides</taxon>
    </lineage>
</organism>
<protein>
    <submittedName>
        <fullName evidence="1">Uncharacterized protein</fullName>
    </submittedName>
</protein>
<evidence type="ECO:0000313" key="1">
    <source>
        <dbReference type="EMBL" id="MBO8467662.1"/>
    </source>
</evidence>
<comment type="caution">
    <text evidence="1">The sequence shown here is derived from an EMBL/GenBank/DDBJ whole genome shotgun (WGS) entry which is preliminary data.</text>
</comment>
<dbReference type="AlphaFoldDB" id="A0A9D9I7Z7"/>
<reference evidence="1" key="1">
    <citation type="submission" date="2020-10" db="EMBL/GenBank/DDBJ databases">
        <authorList>
            <person name="Gilroy R."/>
        </authorList>
    </citation>
    <scope>NUCLEOTIDE SEQUENCE</scope>
    <source>
        <strain evidence="1">B1-15692</strain>
    </source>
</reference>
<name>A0A9D9I7Z7_9BACT</name>
<sequence length="308" mass="34829">MKKSIFILSVIFCVACQKVDDVHNKNADQRGTNEEVYPENLSDIGYYHNEILKNYISISKTPSLLSTNSESDDFIKLMADYGTSVCMAYKRNPPAGNIDKWVGNIINMSLSGRQYSILNNILNNDMSISAAVNNAYGKEVVPAIVQNYLDEIDRVVEQYAGTYSFDNQLKLLHLRYIRSTTDSNERQLFNYVYYVASGSYEYWDTQHSTWSPHLSGRFWKDLYNSGRYLLDSDISGAVDYILGTMIVGAIMTWKVCVAYAAASSVVAGVEVLLEDFRNKTKSVTVIPNNVTFGEVYDAYLIRKQELGL</sequence>
<dbReference type="Proteomes" id="UP000823660">
    <property type="component" value="Unassembled WGS sequence"/>
</dbReference>
<gene>
    <name evidence="1" type="ORF">IAB99_07855</name>
</gene>
<proteinExistence type="predicted"/>
<dbReference type="EMBL" id="JADIMH010000045">
    <property type="protein sequence ID" value="MBO8467662.1"/>
    <property type="molecule type" value="Genomic_DNA"/>
</dbReference>
<evidence type="ECO:0000313" key="2">
    <source>
        <dbReference type="Proteomes" id="UP000823660"/>
    </source>
</evidence>
<reference evidence="1" key="2">
    <citation type="journal article" date="2021" name="PeerJ">
        <title>Extensive microbial diversity within the chicken gut microbiome revealed by metagenomics and culture.</title>
        <authorList>
            <person name="Gilroy R."/>
            <person name="Ravi A."/>
            <person name="Getino M."/>
            <person name="Pursley I."/>
            <person name="Horton D.L."/>
            <person name="Alikhan N.F."/>
            <person name="Baker D."/>
            <person name="Gharbi K."/>
            <person name="Hall N."/>
            <person name="Watson M."/>
            <person name="Adriaenssens E.M."/>
            <person name="Foster-Nyarko E."/>
            <person name="Jarju S."/>
            <person name="Secka A."/>
            <person name="Antonio M."/>
            <person name="Oren A."/>
            <person name="Chaudhuri R.R."/>
            <person name="La Ragione R."/>
            <person name="Hildebrand F."/>
            <person name="Pallen M.J."/>
        </authorList>
    </citation>
    <scope>NUCLEOTIDE SEQUENCE</scope>
    <source>
        <strain evidence="1">B1-15692</strain>
    </source>
</reference>
<accession>A0A9D9I7Z7</accession>